<feature type="domain" description="Kinetochore protein Sos7 coiled-coil" evidence="2">
    <location>
        <begin position="20"/>
        <end position="83"/>
    </location>
</feature>
<dbReference type="OrthoDB" id="18959at2759"/>
<dbReference type="GO" id="GO:0051315">
    <property type="term" value="P:attachment of mitotic spindle microtubules to kinetochore"/>
    <property type="evidence" value="ECO:0007669"/>
    <property type="project" value="TreeGrafter"/>
</dbReference>
<keyword evidence="4" id="KW-1185">Reference proteome</keyword>
<dbReference type="PANTHER" id="PTHR37329">
    <property type="entry name" value="KINETOCHORE PROTEIN SOS7"/>
    <property type="match status" value="1"/>
</dbReference>
<protein>
    <recommendedName>
        <fullName evidence="2">Kinetochore protein Sos7 coiled-coil domain-containing protein</fullName>
    </recommendedName>
</protein>
<accession>A0A1C7MBR3</accession>
<feature type="coiled-coil region" evidence="1">
    <location>
        <begin position="147"/>
        <end position="195"/>
    </location>
</feature>
<dbReference type="Pfam" id="PF20882">
    <property type="entry name" value="Sos7"/>
    <property type="match status" value="1"/>
</dbReference>
<reference evidence="3 4" key="1">
    <citation type="submission" date="2016-03" db="EMBL/GenBank/DDBJ databases">
        <title>Whole genome sequencing of Grifola frondosa 9006-11.</title>
        <authorList>
            <person name="Min B."/>
            <person name="Park H."/>
            <person name="Kim J.-G."/>
            <person name="Cho H."/>
            <person name="Oh Y.-L."/>
            <person name="Kong W.-S."/>
            <person name="Choi I.-G."/>
        </authorList>
    </citation>
    <scope>NUCLEOTIDE SEQUENCE [LARGE SCALE GENOMIC DNA]</scope>
    <source>
        <strain evidence="3 4">9006-11</strain>
    </source>
</reference>
<comment type="caution">
    <text evidence="3">The sequence shown here is derived from an EMBL/GenBank/DDBJ whole genome shotgun (WGS) entry which is preliminary data.</text>
</comment>
<dbReference type="GO" id="GO:0034501">
    <property type="term" value="P:protein localization to kinetochore"/>
    <property type="evidence" value="ECO:0007669"/>
    <property type="project" value="InterPro"/>
</dbReference>
<sequence length="316" mass="35313">MTGVTDPAIVAAEVASQISFLRNLKFQYLEQKAKVQYIKTIVSDDAPNINGDDNERLRLVNEQKKEVLAAAKSRLAEKHADIQHWRPSSSKVRFSLRYLRSLIFHLPDYNKAKALTHEASSLATKILDARLKLTRLRQAHPHPRLTIPAANAQLDSQVVEMQQLEDELQTVSDKVERVKEKVKQGSKEVERLRMQRADLDKLVKVGKDEVEDGRVLGLYDWFTATLALHRSLFSLESSHSVSENELHLTYSISSSSSEKKRQVAITLLFVPNTRRLADAQVEGLSTDVGDVVGAHVQANDVPGLLAAVLARARAEG</sequence>
<evidence type="ECO:0000313" key="4">
    <source>
        <dbReference type="Proteomes" id="UP000092993"/>
    </source>
</evidence>
<dbReference type="OMA" id="RIMIEEM"/>
<dbReference type="InterPro" id="IPR048781">
    <property type="entry name" value="Sos7_CC"/>
</dbReference>
<dbReference type="AlphaFoldDB" id="A0A1C7MBR3"/>
<dbReference type="GO" id="GO:0000776">
    <property type="term" value="C:kinetochore"/>
    <property type="evidence" value="ECO:0007669"/>
    <property type="project" value="InterPro"/>
</dbReference>
<dbReference type="EMBL" id="LUGG01000006">
    <property type="protein sequence ID" value="OBZ73796.1"/>
    <property type="molecule type" value="Genomic_DNA"/>
</dbReference>
<organism evidence="3 4">
    <name type="scientific">Grifola frondosa</name>
    <name type="common">Maitake</name>
    <name type="synonym">Polyporus frondosus</name>
    <dbReference type="NCBI Taxonomy" id="5627"/>
    <lineage>
        <taxon>Eukaryota</taxon>
        <taxon>Fungi</taxon>
        <taxon>Dikarya</taxon>
        <taxon>Basidiomycota</taxon>
        <taxon>Agaricomycotina</taxon>
        <taxon>Agaricomycetes</taxon>
        <taxon>Polyporales</taxon>
        <taxon>Grifolaceae</taxon>
        <taxon>Grifola</taxon>
    </lineage>
</organism>
<proteinExistence type="predicted"/>
<name>A0A1C7MBR3_GRIFR</name>
<evidence type="ECO:0000259" key="2">
    <source>
        <dbReference type="Pfam" id="PF20882"/>
    </source>
</evidence>
<dbReference type="STRING" id="5627.A0A1C7MBR3"/>
<dbReference type="Proteomes" id="UP000092993">
    <property type="component" value="Unassembled WGS sequence"/>
</dbReference>
<gene>
    <name evidence="3" type="ORF">A0H81_06132</name>
</gene>
<keyword evidence="1" id="KW-0175">Coiled coil</keyword>
<dbReference type="PANTHER" id="PTHR37329:SF1">
    <property type="entry name" value="KINETOCHORE PROTEIN SOS7"/>
    <property type="match status" value="1"/>
</dbReference>
<evidence type="ECO:0000256" key="1">
    <source>
        <dbReference type="SAM" id="Coils"/>
    </source>
</evidence>
<evidence type="ECO:0000313" key="3">
    <source>
        <dbReference type="EMBL" id="OBZ73796.1"/>
    </source>
</evidence>
<dbReference type="InterPro" id="IPR037475">
    <property type="entry name" value="Sos7"/>
</dbReference>